<reference evidence="2 3" key="1">
    <citation type="submission" date="2018-09" db="EMBL/GenBank/DDBJ databases">
        <title>Murine metabolic-syndrome-specific gut microbial biobank.</title>
        <authorList>
            <person name="Liu C."/>
        </authorList>
    </citation>
    <scope>NUCLEOTIDE SEQUENCE [LARGE SCALE GENOMIC DNA]</scope>
    <source>
        <strain evidence="2 3">0.1xD8-82</strain>
    </source>
</reference>
<evidence type="ECO:0000259" key="1">
    <source>
        <dbReference type="Pfam" id="PF00535"/>
    </source>
</evidence>
<dbReference type="Pfam" id="PF00535">
    <property type="entry name" value="Glycos_transf_2"/>
    <property type="match status" value="1"/>
</dbReference>
<dbReference type="RefSeq" id="WP_120470950.1">
    <property type="nucleotide sequence ID" value="NZ_RAYQ01000015.1"/>
</dbReference>
<dbReference type="Gene3D" id="3.90.550.10">
    <property type="entry name" value="Spore Coat Polysaccharide Biosynthesis Protein SpsA, Chain A"/>
    <property type="match status" value="1"/>
</dbReference>
<proteinExistence type="predicted"/>
<feature type="domain" description="Glycosyltransferase 2-like" evidence="1">
    <location>
        <begin position="9"/>
        <end position="178"/>
    </location>
</feature>
<dbReference type="PANTHER" id="PTHR22916">
    <property type="entry name" value="GLYCOSYLTRANSFERASE"/>
    <property type="match status" value="1"/>
</dbReference>
<organism evidence="2 3">
    <name type="scientific">Parablautia intestinalis</name>
    <dbReference type="NCBI Taxonomy" id="2320100"/>
    <lineage>
        <taxon>Bacteria</taxon>
        <taxon>Bacillati</taxon>
        <taxon>Bacillota</taxon>
        <taxon>Clostridia</taxon>
        <taxon>Lachnospirales</taxon>
        <taxon>Lachnospiraceae</taxon>
        <taxon>Parablautia</taxon>
    </lineage>
</organism>
<evidence type="ECO:0000313" key="3">
    <source>
        <dbReference type="Proteomes" id="UP000280696"/>
    </source>
</evidence>
<dbReference type="InterPro" id="IPR001173">
    <property type="entry name" value="Glyco_trans_2-like"/>
</dbReference>
<dbReference type="InterPro" id="IPR029044">
    <property type="entry name" value="Nucleotide-diphossugar_trans"/>
</dbReference>
<accession>A0A3A9ASS8</accession>
<gene>
    <name evidence="2" type="ORF">D7V94_14350</name>
</gene>
<keyword evidence="2" id="KW-0808">Transferase</keyword>
<dbReference type="AlphaFoldDB" id="A0A3A9ASS8"/>
<dbReference type="PANTHER" id="PTHR22916:SF3">
    <property type="entry name" value="UDP-GLCNAC:BETAGAL BETA-1,3-N-ACETYLGLUCOSAMINYLTRANSFERASE-LIKE PROTEIN 1"/>
    <property type="match status" value="1"/>
</dbReference>
<dbReference type="SUPFAM" id="SSF53448">
    <property type="entry name" value="Nucleotide-diphospho-sugar transferases"/>
    <property type="match status" value="1"/>
</dbReference>
<sequence length="279" mass="31916">MKEPDELVSIIVPLYNAGRYIEEAIAMVQAQTYDNWELILVDDCSTDDSRLKIENYIRHMQASQSGLLNGYESDVKNAVRSREKEGGRIRLIKKDANEGAARARNTGIQAAKGRYIAFLDADDVWIKDKLEKELAFMKKKQAAFVFTSYEFGDEQAKGTGKVVHVPATLTYHQALSRTVIFTTTVLIDTNKTGRELIRMPVVKSEDTATWWKILRGGFTAYGLDEVLAIYRRPAKSLSSNKLKAIRRIWNLYRKEEKLSLGYSAYNLFFWALRATLRRL</sequence>
<keyword evidence="3" id="KW-1185">Reference proteome</keyword>
<dbReference type="GO" id="GO:0016758">
    <property type="term" value="F:hexosyltransferase activity"/>
    <property type="evidence" value="ECO:0007669"/>
    <property type="project" value="UniProtKB-ARBA"/>
</dbReference>
<dbReference type="CDD" id="cd00761">
    <property type="entry name" value="Glyco_tranf_GTA_type"/>
    <property type="match status" value="1"/>
</dbReference>
<dbReference type="EMBL" id="RAYQ01000015">
    <property type="protein sequence ID" value="RKI90296.1"/>
    <property type="molecule type" value="Genomic_DNA"/>
</dbReference>
<protein>
    <submittedName>
        <fullName evidence="2">Glycosyltransferase family 2 protein</fullName>
    </submittedName>
</protein>
<comment type="caution">
    <text evidence="2">The sequence shown here is derived from an EMBL/GenBank/DDBJ whole genome shotgun (WGS) entry which is preliminary data.</text>
</comment>
<dbReference type="OrthoDB" id="9785185at2"/>
<name>A0A3A9ASS8_9FIRM</name>
<dbReference type="Proteomes" id="UP000280696">
    <property type="component" value="Unassembled WGS sequence"/>
</dbReference>
<evidence type="ECO:0000313" key="2">
    <source>
        <dbReference type="EMBL" id="RKI90296.1"/>
    </source>
</evidence>